<evidence type="ECO:0000259" key="7">
    <source>
        <dbReference type="PROSITE" id="PS50994"/>
    </source>
</evidence>
<reference evidence="8 9" key="1">
    <citation type="journal article" date="2023" name="J. Hered.">
        <title>Chromosome-level genome of the wood stork (Mycteria americana) provides insight into avian chromosome evolution.</title>
        <authorList>
            <person name="Flamio R. Jr."/>
            <person name="Ramstad K.M."/>
        </authorList>
    </citation>
    <scope>NUCLEOTIDE SEQUENCE [LARGE SCALE GENOMIC DNA]</scope>
    <source>
        <strain evidence="8">JAX WOST 10</strain>
    </source>
</reference>
<dbReference type="PANTHER" id="PTHR41694">
    <property type="entry name" value="ENDOGENOUS RETROVIRUS GROUP K MEMBER POL PROTEIN"/>
    <property type="match status" value="1"/>
</dbReference>
<dbReference type="GO" id="GO:0016787">
    <property type="term" value="F:hydrolase activity"/>
    <property type="evidence" value="ECO:0007669"/>
    <property type="project" value="UniProtKB-KW"/>
</dbReference>
<accession>A0AAN7MLQ4</accession>
<dbReference type="GO" id="GO:0004519">
    <property type="term" value="F:endonuclease activity"/>
    <property type="evidence" value="ECO:0007669"/>
    <property type="project" value="UniProtKB-KW"/>
</dbReference>
<dbReference type="Gene3D" id="3.30.420.10">
    <property type="entry name" value="Ribonuclease H-like superfamily/Ribonuclease H"/>
    <property type="match status" value="1"/>
</dbReference>
<keyword evidence="1" id="KW-0808">Transferase</keyword>
<keyword evidence="3" id="KW-0540">Nuclease</keyword>
<keyword evidence="6" id="KW-0695">RNA-directed DNA polymerase</keyword>
<dbReference type="AlphaFoldDB" id="A0AAN7MLQ4"/>
<evidence type="ECO:0000256" key="1">
    <source>
        <dbReference type="ARBA" id="ARBA00022679"/>
    </source>
</evidence>
<keyword evidence="2" id="KW-0548">Nucleotidyltransferase</keyword>
<dbReference type="PANTHER" id="PTHR41694:SF3">
    <property type="entry name" value="RNA-DIRECTED DNA POLYMERASE-RELATED"/>
    <property type="match status" value="1"/>
</dbReference>
<dbReference type="SUPFAM" id="SSF53098">
    <property type="entry name" value="Ribonuclease H-like"/>
    <property type="match status" value="1"/>
</dbReference>
<dbReference type="GO" id="GO:0015074">
    <property type="term" value="P:DNA integration"/>
    <property type="evidence" value="ECO:0007669"/>
    <property type="project" value="InterPro"/>
</dbReference>
<evidence type="ECO:0000313" key="8">
    <source>
        <dbReference type="EMBL" id="KAK4808439.1"/>
    </source>
</evidence>
<dbReference type="EMBL" id="JAUNZN010000024">
    <property type="protein sequence ID" value="KAK4808439.1"/>
    <property type="molecule type" value="Genomic_DNA"/>
</dbReference>
<dbReference type="InterPro" id="IPR012337">
    <property type="entry name" value="RNaseH-like_sf"/>
</dbReference>
<keyword evidence="9" id="KW-1185">Reference proteome</keyword>
<name>A0AAN7MLQ4_MYCAM</name>
<evidence type="ECO:0000256" key="5">
    <source>
        <dbReference type="ARBA" id="ARBA00022801"/>
    </source>
</evidence>
<gene>
    <name evidence="8" type="ORF">QYF61_004892</name>
</gene>
<dbReference type="PROSITE" id="PS50994">
    <property type="entry name" value="INTEGRASE"/>
    <property type="match status" value="1"/>
</dbReference>
<evidence type="ECO:0000256" key="6">
    <source>
        <dbReference type="ARBA" id="ARBA00022918"/>
    </source>
</evidence>
<dbReference type="GO" id="GO:0035613">
    <property type="term" value="F:RNA stem-loop binding"/>
    <property type="evidence" value="ECO:0007669"/>
    <property type="project" value="TreeGrafter"/>
</dbReference>
<dbReference type="InterPro" id="IPR001584">
    <property type="entry name" value="Integrase_cat-core"/>
</dbReference>
<evidence type="ECO:0000313" key="9">
    <source>
        <dbReference type="Proteomes" id="UP001333110"/>
    </source>
</evidence>
<comment type="caution">
    <text evidence="8">The sequence shown here is derived from an EMBL/GenBank/DDBJ whole genome shotgun (WGS) entry which is preliminary data.</text>
</comment>
<evidence type="ECO:0000256" key="2">
    <source>
        <dbReference type="ARBA" id="ARBA00022695"/>
    </source>
</evidence>
<keyword evidence="4" id="KW-0255">Endonuclease</keyword>
<sequence>MAQKAMIQKWYAYLEGASQLLPLRAGPVKASKLQQPVNPDPVLLGQPYKPSPIKEVPELTAGSDTRGMWFTDASAHPWEVGHKKVWRAGDWHQLLETGRSQPLKVGWVKGHARNGRPTAKWSQRADHLAQIKIAKRKIGDGWLNGCTLSEATQGKQISIMDSDPEVVQRPWEYVKQSLLLVHNAELKADQPNQAPAQHIRQGKALWSTWHIGYVGPLRTSHGKKYIFVGVELASGLTMATAVSTATRDQMVQALRKWFSILPTPECIQSDNESHFTATAVQDWARGEGTKWVFHTPYYLQASSIVERTNGLIKRRADVSHHNWDI</sequence>
<proteinExistence type="predicted"/>
<evidence type="ECO:0000256" key="3">
    <source>
        <dbReference type="ARBA" id="ARBA00022722"/>
    </source>
</evidence>
<keyword evidence="5" id="KW-0378">Hydrolase</keyword>
<organism evidence="8 9">
    <name type="scientific">Mycteria americana</name>
    <name type="common">Wood stork</name>
    <dbReference type="NCBI Taxonomy" id="33587"/>
    <lineage>
        <taxon>Eukaryota</taxon>
        <taxon>Metazoa</taxon>
        <taxon>Chordata</taxon>
        <taxon>Craniata</taxon>
        <taxon>Vertebrata</taxon>
        <taxon>Euteleostomi</taxon>
        <taxon>Archelosauria</taxon>
        <taxon>Archosauria</taxon>
        <taxon>Dinosauria</taxon>
        <taxon>Saurischia</taxon>
        <taxon>Theropoda</taxon>
        <taxon>Coelurosauria</taxon>
        <taxon>Aves</taxon>
        <taxon>Neognathae</taxon>
        <taxon>Neoaves</taxon>
        <taxon>Aequornithes</taxon>
        <taxon>Ciconiiformes</taxon>
        <taxon>Ciconiidae</taxon>
        <taxon>Mycteria</taxon>
    </lineage>
</organism>
<dbReference type="Proteomes" id="UP001333110">
    <property type="component" value="Unassembled WGS sequence"/>
</dbReference>
<dbReference type="GO" id="GO:0003964">
    <property type="term" value="F:RNA-directed DNA polymerase activity"/>
    <property type="evidence" value="ECO:0007669"/>
    <property type="project" value="UniProtKB-KW"/>
</dbReference>
<dbReference type="Pfam" id="PF00665">
    <property type="entry name" value="rve"/>
    <property type="match status" value="1"/>
</dbReference>
<dbReference type="InterPro" id="IPR036397">
    <property type="entry name" value="RNaseH_sf"/>
</dbReference>
<evidence type="ECO:0000256" key="4">
    <source>
        <dbReference type="ARBA" id="ARBA00022759"/>
    </source>
</evidence>
<feature type="domain" description="Integrase catalytic" evidence="7">
    <location>
        <begin position="191"/>
        <end position="325"/>
    </location>
</feature>
<protein>
    <recommendedName>
        <fullName evidence="7">Integrase catalytic domain-containing protein</fullName>
    </recommendedName>
</protein>